<sequence length="194" mass="20212">MGLLSNLAVLLAAASAVSAADPAPADAPKITSITFSGNGCPNNAKFSGSFSDPVVIFPNFVASLPGNQTVACQAHLQASGASPGWQAAISRNTIKGRVSLSPGTALTYYTTVYFSQDAANTETMSGFISNTGDSTLNQAVTLVSKVDDKVWSPCTGDNGYTGILNVNFRGALAGDGKAYFEANTEEWDLVWRRC</sequence>
<reference evidence="2" key="2">
    <citation type="submission" date="2023-05" db="EMBL/GenBank/DDBJ databases">
        <authorList>
            <consortium name="Lawrence Berkeley National Laboratory"/>
            <person name="Steindorff A."/>
            <person name="Hensen N."/>
            <person name="Bonometti L."/>
            <person name="Westerberg I."/>
            <person name="Brannstrom I.O."/>
            <person name="Guillou S."/>
            <person name="Cros-Aarteil S."/>
            <person name="Calhoun S."/>
            <person name="Haridas S."/>
            <person name="Kuo A."/>
            <person name="Mondo S."/>
            <person name="Pangilinan J."/>
            <person name="Riley R."/>
            <person name="Labutti K."/>
            <person name="Andreopoulos B."/>
            <person name="Lipzen A."/>
            <person name="Chen C."/>
            <person name="Yanf M."/>
            <person name="Daum C."/>
            <person name="Ng V."/>
            <person name="Clum A."/>
            <person name="Ohm R."/>
            <person name="Martin F."/>
            <person name="Silar P."/>
            <person name="Natvig D."/>
            <person name="Lalanne C."/>
            <person name="Gautier V."/>
            <person name="Ament-Velasquez S.L."/>
            <person name="Kruys A."/>
            <person name="Hutchinson M.I."/>
            <person name="Powell A.J."/>
            <person name="Barry K."/>
            <person name="Miller A.N."/>
            <person name="Grigoriev I.V."/>
            <person name="Debuchy R."/>
            <person name="Gladieux P."/>
            <person name="Thoren M.H."/>
            <person name="Johannesson H."/>
        </authorList>
    </citation>
    <scope>NUCLEOTIDE SEQUENCE</scope>
    <source>
        <strain evidence="2">CBS 103.79</strain>
    </source>
</reference>
<name>A0AAN6RQ30_9PEZI</name>
<dbReference type="PANTHER" id="PTHR38847:SF1">
    <property type="entry name" value="PSEUDOURIDINE SYNTHASE RSUA_RLUA-LIKE DOMAIN-CONTAINING PROTEIN"/>
    <property type="match status" value="1"/>
</dbReference>
<reference evidence="2" key="1">
    <citation type="journal article" date="2023" name="Mol. Phylogenet. Evol.">
        <title>Genome-scale phylogeny and comparative genomics of the fungal order Sordariales.</title>
        <authorList>
            <person name="Hensen N."/>
            <person name="Bonometti L."/>
            <person name="Westerberg I."/>
            <person name="Brannstrom I.O."/>
            <person name="Guillou S."/>
            <person name="Cros-Aarteil S."/>
            <person name="Calhoun S."/>
            <person name="Haridas S."/>
            <person name="Kuo A."/>
            <person name="Mondo S."/>
            <person name="Pangilinan J."/>
            <person name="Riley R."/>
            <person name="LaButti K."/>
            <person name="Andreopoulos B."/>
            <person name="Lipzen A."/>
            <person name="Chen C."/>
            <person name="Yan M."/>
            <person name="Daum C."/>
            <person name="Ng V."/>
            <person name="Clum A."/>
            <person name="Steindorff A."/>
            <person name="Ohm R.A."/>
            <person name="Martin F."/>
            <person name="Silar P."/>
            <person name="Natvig D.O."/>
            <person name="Lalanne C."/>
            <person name="Gautier V."/>
            <person name="Ament-Velasquez S.L."/>
            <person name="Kruys A."/>
            <person name="Hutchinson M.I."/>
            <person name="Powell A.J."/>
            <person name="Barry K."/>
            <person name="Miller A.N."/>
            <person name="Grigoriev I.V."/>
            <person name="Debuchy R."/>
            <person name="Gladieux P."/>
            <person name="Hiltunen Thoren M."/>
            <person name="Johannesson H."/>
        </authorList>
    </citation>
    <scope>NUCLEOTIDE SEQUENCE</scope>
    <source>
        <strain evidence="2">CBS 103.79</strain>
    </source>
</reference>
<keyword evidence="3" id="KW-1185">Reference proteome</keyword>
<feature type="signal peptide" evidence="1">
    <location>
        <begin position="1"/>
        <end position="19"/>
    </location>
</feature>
<organism evidence="2 3">
    <name type="scientific">Staphylotrichum tortipilum</name>
    <dbReference type="NCBI Taxonomy" id="2831512"/>
    <lineage>
        <taxon>Eukaryota</taxon>
        <taxon>Fungi</taxon>
        <taxon>Dikarya</taxon>
        <taxon>Ascomycota</taxon>
        <taxon>Pezizomycotina</taxon>
        <taxon>Sordariomycetes</taxon>
        <taxon>Sordariomycetidae</taxon>
        <taxon>Sordariales</taxon>
        <taxon>Chaetomiaceae</taxon>
        <taxon>Staphylotrichum</taxon>
    </lineage>
</organism>
<comment type="caution">
    <text evidence="2">The sequence shown here is derived from an EMBL/GenBank/DDBJ whole genome shotgun (WGS) entry which is preliminary data.</text>
</comment>
<dbReference type="EMBL" id="MU856027">
    <property type="protein sequence ID" value="KAK3897981.1"/>
    <property type="molecule type" value="Genomic_DNA"/>
</dbReference>
<dbReference type="Proteomes" id="UP001303889">
    <property type="component" value="Unassembled WGS sequence"/>
</dbReference>
<dbReference type="Pfam" id="PF14273">
    <property type="entry name" value="DUF4360"/>
    <property type="match status" value="1"/>
</dbReference>
<gene>
    <name evidence="2" type="ORF">C8A05DRAFT_19355</name>
</gene>
<feature type="chain" id="PRO_5043011793" description="Secreted protein" evidence="1">
    <location>
        <begin position="20"/>
        <end position="194"/>
    </location>
</feature>
<keyword evidence="1" id="KW-0732">Signal</keyword>
<evidence type="ECO:0008006" key="4">
    <source>
        <dbReference type="Google" id="ProtNLM"/>
    </source>
</evidence>
<evidence type="ECO:0000313" key="2">
    <source>
        <dbReference type="EMBL" id="KAK3897981.1"/>
    </source>
</evidence>
<dbReference type="AlphaFoldDB" id="A0AAN6RQ30"/>
<accession>A0AAN6RQ30</accession>
<protein>
    <recommendedName>
        <fullName evidence="4">Secreted protein</fullName>
    </recommendedName>
</protein>
<proteinExistence type="predicted"/>
<dbReference type="PANTHER" id="PTHR38847">
    <property type="match status" value="1"/>
</dbReference>
<evidence type="ECO:0000256" key="1">
    <source>
        <dbReference type="SAM" id="SignalP"/>
    </source>
</evidence>
<dbReference type="InterPro" id="IPR025649">
    <property type="entry name" value="DUF4360"/>
</dbReference>
<evidence type="ECO:0000313" key="3">
    <source>
        <dbReference type="Proteomes" id="UP001303889"/>
    </source>
</evidence>